<dbReference type="InterPro" id="IPR016036">
    <property type="entry name" value="Malonyl_transacylase_ACP-bd"/>
</dbReference>
<dbReference type="FunFam" id="2.30.38.10:FF:000001">
    <property type="entry name" value="Non-ribosomal peptide synthetase PvdI"/>
    <property type="match status" value="1"/>
</dbReference>
<dbReference type="InterPro" id="IPR023213">
    <property type="entry name" value="CAT-like_dom_sf"/>
</dbReference>
<dbReference type="Gene3D" id="3.40.50.1820">
    <property type="entry name" value="alpha/beta hydrolase"/>
    <property type="match status" value="1"/>
</dbReference>
<evidence type="ECO:0000256" key="3">
    <source>
        <dbReference type="ARBA" id="ARBA00022553"/>
    </source>
</evidence>
<dbReference type="Pfam" id="PF16197">
    <property type="entry name" value="KAsynt_C_assoc"/>
    <property type="match status" value="1"/>
</dbReference>
<dbReference type="PROSITE" id="PS00012">
    <property type="entry name" value="PHOSPHOPANTETHEINE"/>
    <property type="match status" value="2"/>
</dbReference>
<dbReference type="PROSITE" id="PS00455">
    <property type="entry name" value="AMP_BINDING"/>
    <property type="match status" value="1"/>
</dbReference>
<dbReference type="PROSITE" id="PS00606">
    <property type="entry name" value="KS3_1"/>
    <property type="match status" value="1"/>
</dbReference>
<dbReference type="FunFam" id="3.40.50.12780:FF:000012">
    <property type="entry name" value="Non-ribosomal peptide synthetase"/>
    <property type="match status" value="1"/>
</dbReference>
<dbReference type="InterPro" id="IPR014030">
    <property type="entry name" value="Ketoacyl_synth_N"/>
</dbReference>
<dbReference type="InterPro" id="IPR018201">
    <property type="entry name" value="Ketoacyl_synth_AS"/>
</dbReference>
<evidence type="ECO:0000259" key="11">
    <source>
        <dbReference type="PROSITE" id="PS52004"/>
    </source>
</evidence>
<evidence type="ECO:0000256" key="2">
    <source>
        <dbReference type="ARBA" id="ARBA00022450"/>
    </source>
</evidence>
<feature type="domain" description="Carrier" evidence="10">
    <location>
        <begin position="1445"/>
        <end position="1520"/>
    </location>
</feature>
<dbReference type="CDD" id="cd08953">
    <property type="entry name" value="KR_2_SDR_x"/>
    <property type="match status" value="1"/>
</dbReference>
<keyword evidence="2" id="KW-0596">Phosphopantetheine</keyword>
<dbReference type="SUPFAM" id="SSF55048">
    <property type="entry name" value="Probable ACP-binding domain of malonyl-CoA ACP transacylase"/>
    <property type="match status" value="1"/>
</dbReference>
<dbReference type="SMART" id="SM00823">
    <property type="entry name" value="PKS_PP"/>
    <property type="match status" value="2"/>
</dbReference>
<dbReference type="EMBL" id="AZRA01000025">
    <property type="protein sequence ID" value="KDB53388.1"/>
    <property type="molecule type" value="Genomic_DNA"/>
</dbReference>
<keyword evidence="5" id="KW-0276">Fatty acid metabolism</keyword>
<organism evidence="12 13">
    <name type="scientific">Sphaerotilus natans subsp. natans DSM 6575</name>
    <dbReference type="NCBI Taxonomy" id="1286631"/>
    <lineage>
        <taxon>Bacteria</taxon>
        <taxon>Pseudomonadati</taxon>
        <taxon>Pseudomonadota</taxon>
        <taxon>Betaproteobacteria</taxon>
        <taxon>Burkholderiales</taxon>
        <taxon>Sphaerotilaceae</taxon>
        <taxon>Sphaerotilus</taxon>
    </lineage>
</organism>
<dbReference type="Gene3D" id="3.30.70.3290">
    <property type="match status" value="1"/>
</dbReference>
<dbReference type="PANTHER" id="PTHR43775:SF51">
    <property type="entry name" value="INACTIVE PHENOLPHTHIOCEROL SYNTHESIS POLYKETIDE SYNTHASE TYPE I PKS1-RELATED"/>
    <property type="match status" value="1"/>
</dbReference>
<evidence type="ECO:0000256" key="7">
    <source>
        <dbReference type="ARBA" id="ARBA00023268"/>
    </source>
</evidence>
<dbReference type="Gene3D" id="3.30.70.250">
    <property type="entry name" value="Malonyl-CoA ACP transacylase, ACP-binding"/>
    <property type="match status" value="1"/>
</dbReference>
<evidence type="ECO:0000256" key="8">
    <source>
        <dbReference type="ARBA" id="ARBA00029443"/>
    </source>
</evidence>
<dbReference type="InterPro" id="IPR009081">
    <property type="entry name" value="PP-bd_ACP"/>
</dbReference>
<feature type="region of interest" description="Disordered" evidence="9">
    <location>
        <begin position="1411"/>
        <end position="1434"/>
    </location>
</feature>
<dbReference type="NCBIfam" id="TIGR01733">
    <property type="entry name" value="AA-adenyl-dom"/>
    <property type="match status" value="1"/>
</dbReference>
<dbReference type="SMART" id="SM00827">
    <property type="entry name" value="PKS_AT"/>
    <property type="match status" value="1"/>
</dbReference>
<dbReference type="eggNOG" id="COG3321">
    <property type="taxonomic scope" value="Bacteria"/>
</dbReference>
<comment type="cofactor">
    <cofactor evidence="1">
        <name>pantetheine 4'-phosphate</name>
        <dbReference type="ChEBI" id="CHEBI:47942"/>
    </cofactor>
</comment>
<dbReference type="Gene3D" id="3.40.50.720">
    <property type="entry name" value="NAD(P)-binding Rossmann-like Domain"/>
    <property type="match status" value="1"/>
</dbReference>
<dbReference type="SUPFAM" id="SSF53901">
    <property type="entry name" value="Thiolase-like"/>
    <property type="match status" value="1"/>
</dbReference>
<keyword evidence="6" id="KW-0443">Lipid metabolism</keyword>
<dbReference type="Pfam" id="PF00668">
    <property type="entry name" value="Condensation"/>
    <property type="match status" value="1"/>
</dbReference>
<evidence type="ECO:0000256" key="6">
    <source>
        <dbReference type="ARBA" id="ARBA00023098"/>
    </source>
</evidence>
<dbReference type="FunFam" id="1.10.1200.10:FF:000016">
    <property type="entry name" value="Non-ribosomal peptide synthase"/>
    <property type="match status" value="2"/>
</dbReference>
<dbReference type="InterPro" id="IPR000873">
    <property type="entry name" value="AMP-dep_synth/lig_dom"/>
</dbReference>
<dbReference type="InterPro" id="IPR013968">
    <property type="entry name" value="PKS_KR"/>
</dbReference>
<feature type="compositionally biased region" description="Pro residues" evidence="9">
    <location>
        <begin position="1416"/>
        <end position="1425"/>
    </location>
</feature>
<dbReference type="SMART" id="SM00825">
    <property type="entry name" value="PKS_KS"/>
    <property type="match status" value="1"/>
</dbReference>
<keyword evidence="4" id="KW-0808">Transferase</keyword>
<dbReference type="InterPro" id="IPR010071">
    <property type="entry name" value="AA_adenyl_dom"/>
</dbReference>
<dbReference type="Gene3D" id="3.30.559.30">
    <property type="entry name" value="Nonribosomal peptide synthetase, condensation domain"/>
    <property type="match status" value="1"/>
</dbReference>
<dbReference type="SUPFAM" id="SSF52151">
    <property type="entry name" value="FabD/lysophospholipase-like"/>
    <property type="match status" value="1"/>
</dbReference>
<evidence type="ECO:0000256" key="9">
    <source>
        <dbReference type="SAM" id="MobiDB-lite"/>
    </source>
</evidence>
<dbReference type="InterPro" id="IPR001242">
    <property type="entry name" value="Condensation_dom"/>
</dbReference>
<dbReference type="GO" id="GO:0043041">
    <property type="term" value="P:amino acid activation for nonribosomal peptide biosynthetic process"/>
    <property type="evidence" value="ECO:0007669"/>
    <property type="project" value="UniProtKB-ARBA"/>
</dbReference>
<dbReference type="InterPro" id="IPR014043">
    <property type="entry name" value="Acyl_transferase_dom"/>
</dbReference>
<dbReference type="CDD" id="cd19531">
    <property type="entry name" value="LCL_NRPS-like"/>
    <property type="match status" value="1"/>
</dbReference>
<comment type="caution">
    <text evidence="12">The sequence shown here is derived from an EMBL/GenBank/DDBJ whole genome shotgun (WGS) entry which is preliminary data.</text>
</comment>
<feature type="domain" description="Ketosynthase family 3 (KS3)" evidence="11">
    <location>
        <begin position="14"/>
        <end position="441"/>
    </location>
</feature>
<dbReference type="GO" id="GO:0031177">
    <property type="term" value="F:phosphopantetheine binding"/>
    <property type="evidence" value="ECO:0007669"/>
    <property type="project" value="InterPro"/>
</dbReference>
<dbReference type="FunFam" id="3.30.300.30:FF:000010">
    <property type="entry name" value="Enterobactin synthetase component F"/>
    <property type="match status" value="1"/>
</dbReference>
<dbReference type="InterPro" id="IPR001227">
    <property type="entry name" value="Ac_transferase_dom_sf"/>
</dbReference>
<dbReference type="InterPro" id="IPR029058">
    <property type="entry name" value="AB_hydrolase_fold"/>
</dbReference>
<dbReference type="Gene3D" id="3.30.559.10">
    <property type="entry name" value="Chloramphenicol acetyltransferase-like domain"/>
    <property type="match status" value="1"/>
</dbReference>
<protein>
    <recommendedName>
        <fullName evidence="14">Amino acid adenylation domain-containing protein</fullName>
    </recommendedName>
</protein>
<dbReference type="FunFam" id="3.40.47.10:FF:000042">
    <property type="entry name" value="Polyketide synthase Pks13"/>
    <property type="match status" value="1"/>
</dbReference>
<dbReference type="GO" id="GO:0006633">
    <property type="term" value="P:fatty acid biosynthetic process"/>
    <property type="evidence" value="ECO:0007669"/>
    <property type="project" value="InterPro"/>
</dbReference>
<dbReference type="Pfam" id="PF02801">
    <property type="entry name" value="Ketoacyl-synt_C"/>
    <property type="match status" value="1"/>
</dbReference>
<dbReference type="InterPro" id="IPR057326">
    <property type="entry name" value="KR_dom"/>
</dbReference>
<dbReference type="Gene3D" id="3.40.50.980">
    <property type="match status" value="2"/>
</dbReference>
<dbReference type="Gene3D" id="3.40.47.10">
    <property type="match status" value="1"/>
</dbReference>
<reference evidence="12 13" key="1">
    <citation type="journal article" date="2014" name="FEMS Microbiol. Ecol.">
        <title>Sphaerotilus natans encrusted with nanoball-shaped Fe(III) oxide minerals formed by nitrate-reducing mixotrophic Fe(II) oxidation.</title>
        <authorList>
            <person name="Park S."/>
            <person name="Kim D.H."/>
            <person name="Lee J.H."/>
            <person name="Hur H.G."/>
        </authorList>
    </citation>
    <scope>NUCLEOTIDE SEQUENCE [LARGE SCALE GENOMIC DNA]</scope>
    <source>
        <strain evidence="12 13">DSM 6575</strain>
    </source>
</reference>
<dbReference type="InterPro" id="IPR050091">
    <property type="entry name" value="PKS_NRPS_Biosynth_Enz"/>
</dbReference>
<dbReference type="PANTHER" id="PTHR43775">
    <property type="entry name" value="FATTY ACID SYNTHASE"/>
    <property type="match status" value="1"/>
</dbReference>
<dbReference type="SUPFAM" id="SSF51735">
    <property type="entry name" value="NAD(P)-binding Rossmann-fold domains"/>
    <property type="match status" value="2"/>
</dbReference>
<dbReference type="Gene3D" id="3.40.366.10">
    <property type="entry name" value="Malonyl-Coenzyme A Acyl Carrier Protein, domain 2"/>
    <property type="match status" value="1"/>
</dbReference>
<dbReference type="InterPro" id="IPR025110">
    <property type="entry name" value="AMP-bd_C"/>
</dbReference>
<dbReference type="Gene3D" id="1.10.1200.10">
    <property type="entry name" value="ACP-like"/>
    <property type="match status" value="1"/>
</dbReference>
<dbReference type="InterPro" id="IPR006162">
    <property type="entry name" value="Ppantetheine_attach_site"/>
</dbReference>
<dbReference type="PATRIC" id="fig|1286631.3.peg.961"/>
<dbReference type="Pfam" id="PF00550">
    <property type="entry name" value="PP-binding"/>
    <property type="match status" value="2"/>
</dbReference>
<dbReference type="SMART" id="SM00822">
    <property type="entry name" value="PKS_KR"/>
    <property type="match status" value="1"/>
</dbReference>
<dbReference type="InterPro" id="IPR014031">
    <property type="entry name" value="Ketoacyl_synth_C"/>
</dbReference>
<dbReference type="SUPFAM" id="SSF47336">
    <property type="entry name" value="ACP-like"/>
    <property type="match status" value="2"/>
</dbReference>
<evidence type="ECO:0000256" key="5">
    <source>
        <dbReference type="ARBA" id="ARBA00022832"/>
    </source>
</evidence>
<dbReference type="Pfam" id="PF13193">
    <property type="entry name" value="AMP-binding_C"/>
    <property type="match status" value="1"/>
</dbReference>
<dbReference type="Pfam" id="PF00109">
    <property type="entry name" value="ketoacyl-synt"/>
    <property type="match status" value="1"/>
</dbReference>
<dbReference type="eggNOG" id="COG1020">
    <property type="taxonomic scope" value="Bacteria"/>
</dbReference>
<dbReference type="STRING" id="34103.SAMN05421778_10854"/>
<sequence>MTDLNDREHDDMNDAAIAIIGLAGRFPGASSLQEFWRHLCAGDALITRFSDAELRAAGVEPALLDDPHYVRAGAVLPEHDRFDAAFFGFSPREAELLDPQQRLLLETAWEALDVAGYSDRTLAGRGSIGVFAGSGLNHYLLEHLHPNAALKNTVGAYQMFLVNSPDSVAMRLSYKLNLSGPSVTVQTACSTSLVAVHQACQSLLAGECDLALAGGVSLLLPQDQGYLHQEGMILSPDGHCRAFSEDAAGTLGGSGVGMVLLKPLAEALADGDMVHAVIRGSAINNDGAAKISFTAPSVEGQARVIREAQAVAEVEPDSIGYVEAHGTGTPLGDPIEVAALTEAFRSERRGVCALGSVKSNIGHADAAAGVAGLIKATLALQHGLIPPSLHAERPNPALKLEQSPFFIASQPTPWPRGAAPRRAGVSAFGVGGTNAHVVLQEAPTPQPSGPGQQQQLLLLSARSEDGLVAHARALAARLAEAPDLALADVAYSLAHGRQHHPVRGALLCRNTAEAAAALAAAADNGSVCQAQAPQAPRPVVFLFPGQGTQTVDMGRALYDTEPVFRAQVDRCAKLLQPLTGYDLRELLYPDSGDDRQTAEDRLHQPSVTQPALFVTSYALAQLWLSWGVKPQAMIGHSFGEYVAATVAGVLSLPEALGLVALRGRLMEAQPEGAMLAVSLAAEQLVLPPEIALAAVNGPAMSVVSGTPQDIAAFQLHLTAQGVSHRRLHVNRAFHSAMMEPVLAPLVAHLRTLTLRPPRIPYLSNLTGTWITDAQATDPDYWARHTREPVQFARGVAELAKEPALILLEVGPGRALGSLARQQPGITEQVILRSTPQPQEARSERECLLDALGQLWAAGGQVDWAGFFDLDRTRRQRVTLPSSPFERQRYWIDRPAAAADRPRAAARRPLADWFHVPGWERMPLPQQAESSLSALADRSCVLVFADTLGLGDRLALRLAAAGHTVITVRPGSAFSRSGDADYAVDPSRPQDFTALVDDLLARQLVPQQVLHLWQVTPLSSLPAPDGQALAQGFYSLMFLARALSVLSTPVQLTVIANHLQAVTGDETLDPEKAALLGLVRVIPQEYPHIACRCLDLDGEVGPATAAADQVLAELALRQDTVVAYRGRYRWTPTFPSVRLPSPAASDAHDAPGPFREGGVYLITGGLGEIGLLLAEHLATWRTRLVLIGRSPIPARQDWAAWLATHAEDDAVSRRLRRLLAIEQAGAHVLALSADVADAAQLGAALRTAQATFGPLNGVFHAAGITRGQATDGFIQTAQVADCTPHFRAKLGGAQVLDRLLDGQPLDFCIAFSSLAAVLGGLGFGAYSAANAALDCFVTARRQNGGLPWISLNWEGWHLGNTPRPETAGPGSIVAGFALQPEEGMAALHAVLGSREHAQILLSTGDLQARLDRRQHPPADPAPPTPAAPGSVLTPAKRRVGLPPHVAARDSVEQGLIGIWQELLGVTDIGVNDDFWALGGHSLLATQVIAHVRKVFQVALSMKTVFEEPTVAGLAATIARLQRVSGSAVDRQDPGMGLVPRAAGLPSDTPVPLSFAQQRLWFLSQFEAHPSLYNLPAAIHLHGPLQVSALEQAFQTVEARHASLRTSFPEQAGQPCQRVHPPSFRLAVTDLSAWPEEQQQAEVTRQIRQQSDQAFDLANGPLWNATLLRLGPAHHLLTLTLHHAIADGWSMGILMHELSTLYGTLVLGQPASAARLPALPVQYADYALWQREWLRGPVLEEQLSYWRQRLDGTPPLLTLPTDHPRPAVQRGVGDKFVFLLPTALTESLKQLGRAENATLFMVVQAVFSVLLARYAGQDDVVIGTPNANRQFAETEPLIGLFLNALVLRTDVSGNPSFRELLARVRQGDLDAFQRHALPFETLVEALRPERSLAYTPIFQVMFNLLTNRSHALTLEGLRTEHAAIHDGMAKHDLTLMMHEIDTGLHTVLEYDTDLFERSTIERMAGHLRTLLEAVVADPGRAVRELPMLTAPEREQVLQHWNDNATPDAGDSDYMTLFEAQAAATPERIAVRWQPVPGAALLSLSYAELERQANQLAQAMRARGLGGEVGAEDIVGVCMERSAHTLVAMLALFKIGAAYMPLDPALPDERLALLVRQARVPLVLTLAGHADRLAALVPDTPLLCPDREAAALAALPAQAPDGVRRDPARLAYVLFTSGSTGLPKGVMVEHRGMVNNLRAKIRDHGLGAADTLAQTAPPGFDISVWQFLAAPLTGATVRIFGDEIAKDPAALLRHVEAERISVLEVVPSLLRFMLDEAQAEGEAAPTLAALRWLSLTGEALPPALCSAWFARYPRIPVLNAYGPAECSDDATHHILTGPLPPQATTVPIGRALPNVRLYVLDRHLQPLPVGVAGELCIGGIGVGRGYLHDPERTRAAFHPDPWAGQPGARLYRTGDLARWRADGTLEFLGRMDFQVKLRGLRIELGEIEATLERHPAVQQSVVVVHTDARGEPHLVAHVGSDRDDAGLTAELRAHLAQHLPAYMVPAWVLRHETLPLTPNGKIDRRRLPAPDTATGGDATGFIAPVTATEVLLAEIWREVLRVEAVGRHDHFFALGGHSLLATQVVSRLRRRLGIELPLRGVFAAPTLDALAEQIDQLLAQQRLALSVQPATPTDSTLSNDEREEFLI</sequence>
<dbReference type="GO" id="GO:0044550">
    <property type="term" value="P:secondary metabolite biosynthetic process"/>
    <property type="evidence" value="ECO:0007669"/>
    <property type="project" value="UniProtKB-ARBA"/>
</dbReference>
<dbReference type="InterPro" id="IPR020841">
    <property type="entry name" value="PKS_Beta-ketoAc_synthase_dom"/>
</dbReference>
<dbReference type="InterPro" id="IPR036736">
    <property type="entry name" value="ACP-like_sf"/>
</dbReference>
<dbReference type="SUPFAM" id="SSF52777">
    <property type="entry name" value="CoA-dependent acyltransferases"/>
    <property type="match status" value="2"/>
</dbReference>
<evidence type="ECO:0000313" key="12">
    <source>
        <dbReference type="EMBL" id="KDB53388.1"/>
    </source>
</evidence>
<evidence type="ECO:0000313" key="13">
    <source>
        <dbReference type="Proteomes" id="UP000026714"/>
    </source>
</evidence>
<dbReference type="InterPro" id="IPR020806">
    <property type="entry name" value="PKS_PP-bd"/>
</dbReference>
<dbReference type="InterPro" id="IPR036291">
    <property type="entry name" value="NAD(P)-bd_dom_sf"/>
</dbReference>
<dbReference type="InterPro" id="IPR049490">
    <property type="entry name" value="C883_1060-like_KR_N"/>
</dbReference>
<dbReference type="InterPro" id="IPR045851">
    <property type="entry name" value="AMP-bd_C_sf"/>
</dbReference>
<dbReference type="InterPro" id="IPR016039">
    <property type="entry name" value="Thiolase-like"/>
</dbReference>
<feature type="domain" description="Carrier" evidence="10">
    <location>
        <begin position="2540"/>
        <end position="2615"/>
    </location>
</feature>
<dbReference type="PROSITE" id="PS50075">
    <property type="entry name" value="CARRIER"/>
    <property type="match status" value="2"/>
</dbReference>
<dbReference type="Pfam" id="PF00698">
    <property type="entry name" value="Acyl_transf_1"/>
    <property type="match status" value="1"/>
</dbReference>
<accession>A0A059KQK5</accession>
<evidence type="ECO:0000259" key="10">
    <source>
        <dbReference type="PROSITE" id="PS50075"/>
    </source>
</evidence>
<gene>
    <name evidence="12" type="ORF">X805_09730</name>
</gene>
<keyword evidence="13" id="KW-1185">Reference proteome</keyword>
<dbReference type="SUPFAM" id="SSF56801">
    <property type="entry name" value="Acetyl-CoA synthetase-like"/>
    <property type="match status" value="1"/>
</dbReference>
<dbReference type="PROSITE" id="PS52004">
    <property type="entry name" value="KS3_2"/>
    <property type="match status" value="1"/>
</dbReference>
<dbReference type="Gene3D" id="2.30.38.10">
    <property type="entry name" value="Luciferase, Domain 3"/>
    <property type="match status" value="1"/>
</dbReference>
<dbReference type="Pfam" id="PF21394">
    <property type="entry name" value="Beta-ketacyl_N"/>
    <property type="match status" value="1"/>
</dbReference>
<keyword evidence="3" id="KW-0597">Phosphoprotein</keyword>
<dbReference type="InterPro" id="IPR032821">
    <property type="entry name" value="PKS_assoc"/>
</dbReference>
<proteinExistence type="inferred from homology"/>
<evidence type="ECO:0008006" key="14">
    <source>
        <dbReference type="Google" id="ProtNLM"/>
    </source>
</evidence>
<dbReference type="InterPro" id="IPR016035">
    <property type="entry name" value="Acyl_Trfase/lysoPLipase"/>
</dbReference>
<dbReference type="Pfam" id="PF00501">
    <property type="entry name" value="AMP-binding"/>
    <property type="match status" value="1"/>
</dbReference>
<keyword evidence="7" id="KW-0511">Multifunctional enzyme</keyword>
<evidence type="ECO:0000256" key="1">
    <source>
        <dbReference type="ARBA" id="ARBA00001957"/>
    </source>
</evidence>
<dbReference type="InterPro" id="IPR020845">
    <property type="entry name" value="AMP-binding_CS"/>
</dbReference>
<dbReference type="CDD" id="cd00833">
    <property type="entry name" value="PKS"/>
    <property type="match status" value="1"/>
</dbReference>
<name>A0A059KQK5_9BURK</name>
<evidence type="ECO:0000256" key="4">
    <source>
        <dbReference type="ARBA" id="ARBA00022679"/>
    </source>
</evidence>
<dbReference type="FunFam" id="3.30.559.10:FF:000012">
    <property type="entry name" value="Non-ribosomal peptide synthetase"/>
    <property type="match status" value="1"/>
</dbReference>
<dbReference type="Gene3D" id="3.30.300.30">
    <property type="match status" value="1"/>
</dbReference>
<dbReference type="CDD" id="cd05930">
    <property type="entry name" value="A_NRPS"/>
    <property type="match status" value="1"/>
</dbReference>
<comment type="similarity">
    <text evidence="8">In the C-terminal section; belongs to the NRP synthetase family.</text>
</comment>
<dbReference type="Proteomes" id="UP000026714">
    <property type="component" value="Unassembled WGS sequence"/>
</dbReference>
<dbReference type="GO" id="GO:0004315">
    <property type="term" value="F:3-oxoacyl-[acyl-carrier-protein] synthase activity"/>
    <property type="evidence" value="ECO:0007669"/>
    <property type="project" value="InterPro"/>
</dbReference>
<dbReference type="FunFam" id="3.30.559.30:FF:000001">
    <property type="entry name" value="Non-ribosomal peptide synthetase"/>
    <property type="match status" value="1"/>
</dbReference>
<dbReference type="Pfam" id="PF08659">
    <property type="entry name" value="KR"/>
    <property type="match status" value="1"/>
</dbReference>
<dbReference type="GO" id="GO:0004312">
    <property type="term" value="F:fatty acid synthase activity"/>
    <property type="evidence" value="ECO:0007669"/>
    <property type="project" value="TreeGrafter"/>
</dbReference>
<dbReference type="RefSeq" id="WP_139330818.1">
    <property type="nucleotide sequence ID" value="NZ_AZRA01000025.1"/>
</dbReference>